<protein>
    <submittedName>
        <fullName evidence="1">Erythromycin esterase</fullName>
    </submittedName>
</protein>
<dbReference type="GO" id="GO:0046677">
    <property type="term" value="P:response to antibiotic"/>
    <property type="evidence" value="ECO:0007669"/>
    <property type="project" value="InterPro"/>
</dbReference>
<proteinExistence type="predicted"/>
<dbReference type="Proteomes" id="UP000280091">
    <property type="component" value="Unassembled WGS sequence"/>
</dbReference>
<dbReference type="PANTHER" id="PTHR31299">
    <property type="entry name" value="ESTERASE, PUTATIVE (AFU_ORTHOLOGUE AFUA_1G05850)-RELATED"/>
    <property type="match status" value="1"/>
</dbReference>
<dbReference type="InterPro" id="IPR007815">
    <property type="entry name" value="Emycin_Estase"/>
</dbReference>
<comment type="caution">
    <text evidence="1">The sequence shown here is derived from an EMBL/GenBank/DDBJ whole genome shotgun (WGS) entry which is preliminary data.</text>
</comment>
<reference evidence="1 2" key="1">
    <citation type="submission" date="2018-10" db="EMBL/GenBank/DDBJ databases">
        <title>Genomic Encyclopedia of Archaeal and Bacterial Type Strains, Phase II (KMG-II): from individual species to whole genera.</title>
        <authorList>
            <person name="Goeker M."/>
        </authorList>
    </citation>
    <scope>NUCLEOTIDE SEQUENCE [LARGE SCALE GENOMIC DNA]</scope>
    <source>
        <strain evidence="1 2">DSM 15094</strain>
    </source>
</reference>
<dbReference type="Pfam" id="PF05139">
    <property type="entry name" value="Erythro_esteras"/>
    <property type="match status" value="1"/>
</dbReference>
<dbReference type="AlphaFoldDB" id="A0A495S6Z5"/>
<name>A0A495S6Z5_9FLAO</name>
<dbReference type="SUPFAM" id="SSF159501">
    <property type="entry name" value="EreA/ChaN-like"/>
    <property type="match status" value="1"/>
</dbReference>
<dbReference type="EMBL" id="RBXA01000001">
    <property type="protein sequence ID" value="RKS95647.1"/>
    <property type="molecule type" value="Genomic_DNA"/>
</dbReference>
<dbReference type="InterPro" id="IPR052036">
    <property type="entry name" value="Hydrolase/PRTase-associated"/>
</dbReference>
<keyword evidence="2" id="KW-1185">Reference proteome</keyword>
<sequence length="357" mass="41585">MIGQKSIIMLNSIDTLLNQDAKKELSLQIAEKDMIFMGESEHHIGSDFLAKTEFVKFLVLEHGYKNIAFEGDFFALYNTNDKNFLFPFWSKSKQCKALFNFLEDQKVTIWGFDNQFSMGYSFLNFSPQLFSFMNENNITYEKQFKDFVDIVCKRGPEFEKELSKNDIKYLVEKINIILQADSVQENKQWFQFLQSFQSIILQNTTSKLKAYEIRDNQMASNLQFVAEKLEKQKIIVWAANAHISKMKEEFMDGKIMGAKFLEQTNRKTFHIGFAPIKMSYRKTSFIETQVKQKNNLLNLLPNITGNSIIFSSLISKEYPELKDTKFVGMFGMGNTAFNYFKHFDALVFIGNGEKVSY</sequence>
<evidence type="ECO:0000313" key="1">
    <source>
        <dbReference type="EMBL" id="RKS95647.1"/>
    </source>
</evidence>
<organism evidence="1 2">
    <name type="scientific">Flavobacterium limicola</name>
    <dbReference type="NCBI Taxonomy" id="180441"/>
    <lineage>
        <taxon>Bacteria</taxon>
        <taxon>Pseudomonadati</taxon>
        <taxon>Bacteroidota</taxon>
        <taxon>Flavobacteriia</taxon>
        <taxon>Flavobacteriales</taxon>
        <taxon>Flavobacteriaceae</taxon>
        <taxon>Flavobacterium</taxon>
    </lineage>
</organism>
<gene>
    <name evidence="1" type="ORF">BC952_1344</name>
</gene>
<dbReference type="PANTHER" id="PTHR31299:SF0">
    <property type="entry name" value="ESTERASE, PUTATIVE (AFU_ORTHOLOGUE AFUA_1G05850)-RELATED"/>
    <property type="match status" value="1"/>
</dbReference>
<accession>A0A495S6Z5</accession>
<dbReference type="Gene3D" id="3.40.1660.10">
    <property type="entry name" value="EreA-like (biosynthetic domain)"/>
    <property type="match status" value="2"/>
</dbReference>
<evidence type="ECO:0000313" key="2">
    <source>
        <dbReference type="Proteomes" id="UP000280091"/>
    </source>
</evidence>